<dbReference type="InterPro" id="IPR014729">
    <property type="entry name" value="Rossmann-like_a/b/a_fold"/>
</dbReference>
<organism evidence="2 3">
    <name type="scientific">Paenibacillus antri</name>
    <dbReference type="NCBI Taxonomy" id="2582848"/>
    <lineage>
        <taxon>Bacteria</taxon>
        <taxon>Bacillati</taxon>
        <taxon>Bacillota</taxon>
        <taxon>Bacilli</taxon>
        <taxon>Bacillales</taxon>
        <taxon>Paenibacillaceae</taxon>
        <taxon>Paenibacillus</taxon>
    </lineage>
</organism>
<dbReference type="InterPro" id="IPR003848">
    <property type="entry name" value="DUF218"/>
</dbReference>
<proteinExistence type="predicted"/>
<dbReference type="PANTHER" id="PTHR30336">
    <property type="entry name" value="INNER MEMBRANE PROTEIN, PROBABLE PERMEASE"/>
    <property type="match status" value="1"/>
</dbReference>
<name>A0A5R9G6K0_9BACL</name>
<dbReference type="Proteomes" id="UP000309676">
    <property type="component" value="Unassembled WGS sequence"/>
</dbReference>
<dbReference type="InterPro" id="IPR051599">
    <property type="entry name" value="Cell_Envelope_Assoc"/>
</dbReference>
<evidence type="ECO:0000313" key="3">
    <source>
        <dbReference type="Proteomes" id="UP000309676"/>
    </source>
</evidence>
<evidence type="ECO:0000259" key="1">
    <source>
        <dbReference type="Pfam" id="PF02698"/>
    </source>
</evidence>
<accession>A0A5R9G6K0</accession>
<gene>
    <name evidence="2" type="ORF">FE782_11635</name>
</gene>
<dbReference type="AlphaFoldDB" id="A0A5R9G6K0"/>
<dbReference type="Pfam" id="PF02698">
    <property type="entry name" value="DUF218"/>
    <property type="match status" value="1"/>
</dbReference>
<protein>
    <submittedName>
        <fullName evidence="2">YdcF family protein</fullName>
    </submittedName>
</protein>
<comment type="caution">
    <text evidence="2">The sequence shown here is derived from an EMBL/GenBank/DDBJ whole genome shotgun (WGS) entry which is preliminary data.</text>
</comment>
<dbReference type="GO" id="GO:0005886">
    <property type="term" value="C:plasma membrane"/>
    <property type="evidence" value="ECO:0007669"/>
    <property type="project" value="TreeGrafter"/>
</dbReference>
<dbReference type="PANTHER" id="PTHR30336:SF20">
    <property type="entry name" value="DUF218 DOMAIN-CONTAINING PROTEIN"/>
    <property type="match status" value="1"/>
</dbReference>
<dbReference type="RefSeq" id="WP_138194266.1">
    <property type="nucleotide sequence ID" value="NZ_VCIW01000006.1"/>
</dbReference>
<keyword evidence="3" id="KW-1185">Reference proteome</keyword>
<reference evidence="2 3" key="1">
    <citation type="submission" date="2019-05" db="EMBL/GenBank/DDBJ databases">
        <authorList>
            <person name="Narsing Rao M.P."/>
            <person name="Li W.J."/>
        </authorList>
    </citation>
    <scope>NUCLEOTIDE SEQUENCE [LARGE SCALE GENOMIC DNA]</scope>
    <source>
        <strain evidence="2 3">SYSU_K30003</strain>
    </source>
</reference>
<feature type="domain" description="DUF218" evidence="1">
    <location>
        <begin position="48"/>
        <end position="161"/>
    </location>
</feature>
<sequence length="205" mass="23056">MLKLLNWKAKLLLLLLAVVVCLVAMHVPLLSAAGGYLKLPCTAPPASDAIIVLGGEMNGERTRKGAELYREGVAPKVMLSDGTKMSWRTTANEEMHALAVQEGVPPEAILQEEKSRSTYENAVYTRELMEQLGYDSAVVVTSDWHAKRSRFIFEKVYKGSGIELAYCGTPDDRSDFDEWWKDGEKQQVVMMEWAKTLVYWAKYAF</sequence>
<dbReference type="EMBL" id="VCIW01000006">
    <property type="protein sequence ID" value="TLS52022.1"/>
    <property type="molecule type" value="Genomic_DNA"/>
</dbReference>
<dbReference type="CDD" id="cd06259">
    <property type="entry name" value="YdcF-like"/>
    <property type="match status" value="1"/>
</dbReference>
<dbReference type="OrthoDB" id="9782395at2"/>
<evidence type="ECO:0000313" key="2">
    <source>
        <dbReference type="EMBL" id="TLS52022.1"/>
    </source>
</evidence>
<dbReference type="Gene3D" id="3.40.50.620">
    <property type="entry name" value="HUPs"/>
    <property type="match status" value="1"/>
</dbReference>